<feature type="signal peptide" evidence="3">
    <location>
        <begin position="1"/>
        <end position="17"/>
    </location>
</feature>
<name>A0A6A6DRE0_9PEZI</name>
<dbReference type="CDD" id="cd00920">
    <property type="entry name" value="Cupredoxin"/>
    <property type="match status" value="1"/>
</dbReference>
<feature type="transmembrane region" description="Helical" evidence="2">
    <location>
        <begin position="229"/>
        <end position="251"/>
    </location>
</feature>
<dbReference type="Proteomes" id="UP000800200">
    <property type="component" value="Unassembled WGS sequence"/>
</dbReference>
<keyword evidence="3" id="KW-0732">Signal</keyword>
<keyword evidence="5" id="KW-1185">Reference proteome</keyword>
<dbReference type="PANTHER" id="PTHR34883">
    <property type="entry name" value="SERINE-RICH PROTEIN, PUTATIVE-RELATED-RELATED"/>
    <property type="match status" value="1"/>
</dbReference>
<feature type="chain" id="PRO_5025573339" description="Extracellular serine-rich protein" evidence="3">
    <location>
        <begin position="18"/>
        <end position="378"/>
    </location>
</feature>
<feature type="region of interest" description="Disordered" evidence="1">
    <location>
        <begin position="260"/>
        <end position="378"/>
    </location>
</feature>
<evidence type="ECO:0000313" key="4">
    <source>
        <dbReference type="EMBL" id="KAF2180196.1"/>
    </source>
</evidence>
<dbReference type="SUPFAM" id="SSF49503">
    <property type="entry name" value="Cupredoxins"/>
    <property type="match status" value="1"/>
</dbReference>
<accession>A0A6A6DRE0</accession>
<dbReference type="CDD" id="cd12087">
    <property type="entry name" value="TM_EGFR-like"/>
    <property type="match status" value="1"/>
</dbReference>
<dbReference type="InterPro" id="IPR008972">
    <property type="entry name" value="Cupredoxin"/>
</dbReference>
<evidence type="ECO:0000256" key="3">
    <source>
        <dbReference type="SAM" id="SignalP"/>
    </source>
</evidence>
<dbReference type="AlphaFoldDB" id="A0A6A6DRE0"/>
<evidence type="ECO:0000313" key="5">
    <source>
        <dbReference type="Proteomes" id="UP000800200"/>
    </source>
</evidence>
<keyword evidence="2" id="KW-0472">Membrane</keyword>
<dbReference type="InterPro" id="IPR052953">
    <property type="entry name" value="Ser-rich/MCO-related"/>
</dbReference>
<sequence>MATTLIALAQLLAVVAAQSSAEASITSITSITSRATLLTTGSPSSTKSASGGPETHTVQAGAGGFKFTPNETRAAVGDTVVFEFYPPDHSVARAEFGSPCVPYEDTGKDKVGFWSEVQWVKTVKDLTYFNITINDTKPIFYYCTAPGSCLDQIMIGAINPNEEQTLEKQAQAAREATLQLAPGQEIPPEATGALSKPGSTPTSAPNNSPSQGAGGNGGNGGHHGLSGGAIAGIVVGGVAFVAICAALFFFVGRTKSLKEVLDRRDATVSKTTPGAGPGTPGDFGNPGTPGQAYFSPTQQQTEFGNLPPYAQHQVTDSHPSGWASPPMHPGHMSMQSMNSQPPMAEVKHAHAPAEMPSPGPTQQHFTAELEAPLKSPRG</sequence>
<proteinExistence type="predicted"/>
<evidence type="ECO:0000256" key="1">
    <source>
        <dbReference type="SAM" id="MobiDB-lite"/>
    </source>
</evidence>
<dbReference type="PANTHER" id="PTHR34883:SF8">
    <property type="entry name" value="EXTRACELLULAR SERINE-RICH PROTEIN (AFU_ORTHOLOGUE AFUA_6G00670)"/>
    <property type="match status" value="1"/>
</dbReference>
<reference evidence="4" key="1">
    <citation type="journal article" date="2020" name="Stud. Mycol.">
        <title>101 Dothideomycetes genomes: a test case for predicting lifestyles and emergence of pathogens.</title>
        <authorList>
            <person name="Haridas S."/>
            <person name="Albert R."/>
            <person name="Binder M."/>
            <person name="Bloem J."/>
            <person name="Labutti K."/>
            <person name="Salamov A."/>
            <person name="Andreopoulos B."/>
            <person name="Baker S."/>
            <person name="Barry K."/>
            <person name="Bills G."/>
            <person name="Bluhm B."/>
            <person name="Cannon C."/>
            <person name="Castanera R."/>
            <person name="Culley D."/>
            <person name="Daum C."/>
            <person name="Ezra D."/>
            <person name="Gonzalez J."/>
            <person name="Henrissat B."/>
            <person name="Kuo A."/>
            <person name="Liang C."/>
            <person name="Lipzen A."/>
            <person name="Lutzoni F."/>
            <person name="Magnuson J."/>
            <person name="Mondo S."/>
            <person name="Nolan M."/>
            <person name="Ohm R."/>
            <person name="Pangilinan J."/>
            <person name="Park H.-J."/>
            <person name="Ramirez L."/>
            <person name="Alfaro M."/>
            <person name="Sun H."/>
            <person name="Tritt A."/>
            <person name="Yoshinaga Y."/>
            <person name="Zwiers L.-H."/>
            <person name="Turgeon B."/>
            <person name="Goodwin S."/>
            <person name="Spatafora J."/>
            <person name="Crous P."/>
            <person name="Grigoriev I."/>
        </authorList>
    </citation>
    <scope>NUCLEOTIDE SEQUENCE</scope>
    <source>
        <strain evidence="4">CBS 207.26</strain>
    </source>
</reference>
<keyword evidence="2" id="KW-1133">Transmembrane helix</keyword>
<feature type="compositionally biased region" description="Polar residues" evidence="1">
    <location>
        <begin position="294"/>
        <end position="303"/>
    </location>
</feature>
<feature type="compositionally biased region" description="Low complexity" evidence="1">
    <location>
        <begin position="197"/>
        <end position="210"/>
    </location>
</feature>
<protein>
    <recommendedName>
        <fullName evidence="6">Extracellular serine-rich protein</fullName>
    </recommendedName>
</protein>
<feature type="region of interest" description="Disordered" evidence="1">
    <location>
        <begin position="181"/>
        <end position="220"/>
    </location>
</feature>
<feature type="compositionally biased region" description="Low complexity" evidence="1">
    <location>
        <begin position="332"/>
        <end position="343"/>
    </location>
</feature>
<evidence type="ECO:0000256" key="2">
    <source>
        <dbReference type="SAM" id="Phobius"/>
    </source>
</evidence>
<keyword evidence="2" id="KW-0812">Transmembrane</keyword>
<organism evidence="4 5">
    <name type="scientific">Zopfia rhizophila CBS 207.26</name>
    <dbReference type="NCBI Taxonomy" id="1314779"/>
    <lineage>
        <taxon>Eukaryota</taxon>
        <taxon>Fungi</taxon>
        <taxon>Dikarya</taxon>
        <taxon>Ascomycota</taxon>
        <taxon>Pezizomycotina</taxon>
        <taxon>Dothideomycetes</taxon>
        <taxon>Dothideomycetes incertae sedis</taxon>
        <taxon>Zopfiaceae</taxon>
        <taxon>Zopfia</taxon>
    </lineage>
</organism>
<gene>
    <name evidence="4" type="ORF">K469DRAFT_730212</name>
</gene>
<dbReference type="OrthoDB" id="2331100at2759"/>
<dbReference type="EMBL" id="ML994659">
    <property type="protein sequence ID" value="KAF2180196.1"/>
    <property type="molecule type" value="Genomic_DNA"/>
</dbReference>
<feature type="region of interest" description="Disordered" evidence="1">
    <location>
        <begin position="42"/>
        <end position="64"/>
    </location>
</feature>
<evidence type="ECO:0008006" key="6">
    <source>
        <dbReference type="Google" id="ProtNLM"/>
    </source>
</evidence>
<dbReference type="Gene3D" id="2.60.40.420">
    <property type="entry name" value="Cupredoxins - blue copper proteins"/>
    <property type="match status" value="1"/>
</dbReference>